<evidence type="ECO:0000256" key="1">
    <source>
        <dbReference type="ARBA" id="ARBA00006745"/>
    </source>
</evidence>
<dbReference type="InterPro" id="IPR032466">
    <property type="entry name" value="Metal_Hydrolase"/>
</dbReference>
<dbReference type="GO" id="GO:0050270">
    <property type="term" value="F:S-adenosylhomocysteine deaminase activity"/>
    <property type="evidence" value="ECO:0007669"/>
    <property type="project" value="UniProtKB-UniRule"/>
</dbReference>
<reference evidence="9" key="1">
    <citation type="submission" date="2016-10" db="EMBL/GenBank/DDBJ databases">
        <authorList>
            <person name="Varghese N."/>
            <person name="Submissions S."/>
        </authorList>
    </citation>
    <scope>NUCLEOTIDE SEQUENCE [LARGE SCALE GENOMIC DNA]</scope>
    <source>
        <strain evidence="9">CGMCC 1.9127</strain>
    </source>
</reference>
<dbReference type="InterPro" id="IPR050287">
    <property type="entry name" value="MTA/SAH_deaminase"/>
</dbReference>
<dbReference type="EC" id="3.5.4.28" evidence="5"/>
<feature type="binding site" evidence="5">
    <location>
        <position position="99"/>
    </location>
    <ligand>
        <name>Zn(2+)</name>
        <dbReference type="ChEBI" id="CHEBI:29105"/>
    </ligand>
</feature>
<comment type="catalytic activity">
    <reaction evidence="5">
        <text>S-methyl-5'-thioadenosine + H2O + H(+) = S-methyl-5'-thioinosine + NH4(+)</text>
        <dbReference type="Rhea" id="RHEA:25025"/>
        <dbReference type="ChEBI" id="CHEBI:15377"/>
        <dbReference type="ChEBI" id="CHEBI:15378"/>
        <dbReference type="ChEBI" id="CHEBI:17509"/>
        <dbReference type="ChEBI" id="CHEBI:28938"/>
        <dbReference type="ChEBI" id="CHEBI:48595"/>
        <dbReference type="EC" id="3.5.4.31"/>
    </reaction>
</comment>
<evidence type="ECO:0000256" key="6">
    <source>
        <dbReference type="SAM" id="SignalP"/>
    </source>
</evidence>
<feature type="binding site" evidence="5">
    <location>
        <position position="335"/>
    </location>
    <ligand>
        <name>substrate</name>
    </ligand>
</feature>
<feature type="domain" description="Amidohydrolase-related" evidence="7">
    <location>
        <begin position="88"/>
        <end position="438"/>
    </location>
</feature>
<dbReference type="STRING" id="641665.GCA_002104455_03098"/>
<feature type="signal peptide" evidence="6">
    <location>
        <begin position="1"/>
        <end position="27"/>
    </location>
</feature>
<keyword evidence="9" id="KW-1185">Reference proteome</keyword>
<dbReference type="Proteomes" id="UP000199297">
    <property type="component" value="Unassembled WGS sequence"/>
</dbReference>
<dbReference type="SUPFAM" id="SSF51338">
    <property type="entry name" value="Composite domain of metallo-dependent hydrolases"/>
    <property type="match status" value="1"/>
</dbReference>
<dbReference type="HAMAP" id="MF_01281">
    <property type="entry name" value="MTA_SAH_deamin"/>
    <property type="match status" value="1"/>
</dbReference>
<dbReference type="InterPro" id="IPR023512">
    <property type="entry name" value="Deaminase_MtaD/DadD"/>
</dbReference>
<dbReference type="PANTHER" id="PTHR43794:SF11">
    <property type="entry name" value="AMIDOHYDROLASE-RELATED DOMAIN-CONTAINING PROTEIN"/>
    <property type="match status" value="1"/>
</dbReference>
<comment type="catalytic activity">
    <reaction evidence="5">
        <text>S-adenosyl-L-homocysteine + H2O + H(+) = S-inosyl-L-homocysteine + NH4(+)</text>
        <dbReference type="Rhea" id="RHEA:20716"/>
        <dbReference type="ChEBI" id="CHEBI:15377"/>
        <dbReference type="ChEBI" id="CHEBI:15378"/>
        <dbReference type="ChEBI" id="CHEBI:28938"/>
        <dbReference type="ChEBI" id="CHEBI:57856"/>
        <dbReference type="ChEBI" id="CHEBI:57985"/>
        <dbReference type="EC" id="3.5.4.28"/>
    </reaction>
</comment>
<feature type="binding site" evidence="5">
    <location>
        <position position="97"/>
    </location>
    <ligand>
        <name>Zn(2+)</name>
        <dbReference type="ChEBI" id="CHEBI:29105"/>
    </ligand>
</feature>
<dbReference type="AlphaFoldDB" id="A0A1H7M4B2"/>
<feature type="binding site" evidence="5">
    <location>
        <position position="247"/>
    </location>
    <ligand>
        <name>Zn(2+)</name>
        <dbReference type="ChEBI" id="CHEBI:29105"/>
    </ligand>
</feature>
<keyword evidence="4 5" id="KW-0862">Zinc</keyword>
<dbReference type="EMBL" id="FOBI01000005">
    <property type="protein sequence ID" value="SEL05808.1"/>
    <property type="molecule type" value="Genomic_DNA"/>
</dbReference>
<keyword evidence="6" id="KW-0732">Signal</keyword>
<dbReference type="GO" id="GO:0090614">
    <property type="term" value="F:5'-methylthioadenosine deaminase activity"/>
    <property type="evidence" value="ECO:0007669"/>
    <property type="project" value="UniProtKB-UniRule"/>
</dbReference>
<evidence type="ECO:0000313" key="8">
    <source>
        <dbReference type="EMBL" id="SEL05808.1"/>
    </source>
</evidence>
<dbReference type="InterPro" id="IPR011059">
    <property type="entry name" value="Metal-dep_hydrolase_composite"/>
</dbReference>
<feature type="chain" id="PRO_5011451477" description="5-methylthioadenosine/S-adenosylhomocysteine deaminase" evidence="6">
    <location>
        <begin position="28"/>
        <end position="470"/>
    </location>
</feature>
<dbReference type="EC" id="3.5.4.31" evidence="5"/>
<gene>
    <name evidence="5" type="primary">mtaD</name>
    <name evidence="8" type="ORF">SAMN05216262_10578</name>
</gene>
<evidence type="ECO:0000256" key="4">
    <source>
        <dbReference type="ARBA" id="ARBA00022833"/>
    </source>
</evidence>
<comment type="similarity">
    <text evidence="1">Belongs to the metallo-dependent hydrolases superfamily. ATZ/TRZ family.</text>
</comment>
<accession>A0A1H7M4B2</accession>
<evidence type="ECO:0000313" key="9">
    <source>
        <dbReference type="Proteomes" id="UP000199297"/>
    </source>
</evidence>
<sequence>MKKSHKYLQQTLCVLSMLLGFIPLTYAKDVQVDSIVYGDYVVTMMPEQAVIKDGAVAVLGNNIVAVGSRTAIDKKYSTKQKILGTGRILMPGLINGHTHSPMTLLRGFADDLDLMTWLQDYIFPVESTVVNEDFIKVGSELACWEMIRSGTTTFVDMYFYANVTAKVVQSCGLRAIITGVALDFPIPGSTGWDQSFNDAVAFVEQWQGKHERITPGFGPHAPYTVSPEHLKQIAASAQKMSVPLSIHVAESAAETDIIQARYKSTPVKHIVDLGLARGNLIAAHMVHPNVDEINMLVEHNVGVIHNPTSNLKLASGIAPISQMLAQGVRIGLGTDGAASNNDLDLWEEMRLSALIHKVEMKDPTVIPALTALKMATSMGADAIGLGDVTGQLVAGKRADMIQVSFDSPRLAPMYDVVSHLVYAIDASDVVTSMVSGKLLMQAGKVLTLDGKRVKAAAHAKSEVIRQSIKQ</sequence>
<feature type="binding site" evidence="5">
    <location>
        <position position="126"/>
    </location>
    <ligand>
        <name>substrate</name>
    </ligand>
</feature>
<proteinExistence type="inferred from homology"/>
<name>A0A1H7M4B2_9GAMM</name>
<dbReference type="InterPro" id="IPR006680">
    <property type="entry name" value="Amidohydro-rel"/>
</dbReference>
<keyword evidence="3 5" id="KW-0378">Hydrolase</keyword>
<evidence type="ECO:0000256" key="5">
    <source>
        <dbReference type="HAMAP-Rule" id="MF_01281"/>
    </source>
</evidence>
<dbReference type="Gene3D" id="3.20.20.140">
    <property type="entry name" value="Metal-dependent hydrolases"/>
    <property type="match status" value="1"/>
</dbReference>
<feature type="binding site" evidence="5">
    <location>
        <position position="335"/>
    </location>
    <ligand>
        <name>Zn(2+)</name>
        <dbReference type="ChEBI" id="CHEBI:29105"/>
    </ligand>
</feature>
<comment type="similarity">
    <text evidence="5">Belongs to the metallo-dependent hydrolases superfamily. MTA/SAH deaminase family.</text>
</comment>
<dbReference type="PANTHER" id="PTHR43794">
    <property type="entry name" value="AMINOHYDROLASE SSNA-RELATED"/>
    <property type="match status" value="1"/>
</dbReference>
<protein>
    <recommendedName>
        <fullName evidence="5">5-methylthioadenosine/S-adenosylhomocysteine deaminase</fullName>
        <shortName evidence="5">MTA/SAH deaminase</shortName>
        <ecNumber evidence="5">3.5.4.28</ecNumber>
        <ecNumber evidence="5">3.5.4.31</ecNumber>
    </recommendedName>
</protein>
<dbReference type="Pfam" id="PF01979">
    <property type="entry name" value="Amidohydro_1"/>
    <property type="match status" value="1"/>
</dbReference>
<dbReference type="Gene3D" id="2.30.40.10">
    <property type="entry name" value="Urease, subunit C, domain 1"/>
    <property type="match status" value="1"/>
</dbReference>
<evidence type="ECO:0000259" key="7">
    <source>
        <dbReference type="Pfam" id="PF01979"/>
    </source>
</evidence>
<feature type="binding site" evidence="5">
    <location>
        <position position="250"/>
    </location>
    <ligand>
        <name>substrate</name>
    </ligand>
</feature>
<dbReference type="CDD" id="cd01298">
    <property type="entry name" value="ATZ_TRZ_like"/>
    <property type="match status" value="1"/>
</dbReference>
<comment type="cofactor">
    <cofactor evidence="5">
        <name>Zn(2+)</name>
        <dbReference type="ChEBI" id="CHEBI:29105"/>
    </cofactor>
    <text evidence="5">Binds 1 zinc ion per subunit.</text>
</comment>
<dbReference type="SUPFAM" id="SSF51556">
    <property type="entry name" value="Metallo-dependent hydrolases"/>
    <property type="match status" value="1"/>
</dbReference>
<feature type="binding site" evidence="5">
    <location>
        <position position="220"/>
    </location>
    <ligand>
        <name>substrate</name>
    </ligand>
</feature>
<comment type="function">
    <text evidence="5">Catalyzes the deamination of 5-methylthioadenosine and S-adenosyl-L-homocysteine into 5-methylthioinosine and S-inosyl-L-homocysteine, respectively. Is also able to deaminate adenosine.</text>
</comment>
<evidence type="ECO:0000256" key="2">
    <source>
        <dbReference type="ARBA" id="ARBA00022723"/>
    </source>
</evidence>
<keyword evidence="2 5" id="KW-0479">Metal-binding</keyword>
<evidence type="ECO:0000256" key="3">
    <source>
        <dbReference type="ARBA" id="ARBA00022801"/>
    </source>
</evidence>
<dbReference type="GO" id="GO:0046872">
    <property type="term" value="F:metal ion binding"/>
    <property type="evidence" value="ECO:0007669"/>
    <property type="project" value="UniProtKB-KW"/>
</dbReference>
<organism evidence="8 9">
    <name type="scientific">Colwellia chukchiensis</name>
    <dbReference type="NCBI Taxonomy" id="641665"/>
    <lineage>
        <taxon>Bacteria</taxon>
        <taxon>Pseudomonadati</taxon>
        <taxon>Pseudomonadota</taxon>
        <taxon>Gammaproteobacteria</taxon>
        <taxon>Alteromonadales</taxon>
        <taxon>Colwelliaceae</taxon>
        <taxon>Colwellia</taxon>
    </lineage>
</organism>
<dbReference type="FunFam" id="3.20.20.140:FF:000014">
    <property type="entry name" value="5-methylthioadenosine/S-adenosylhomocysteine deaminase"/>
    <property type="match status" value="1"/>
</dbReference>
<dbReference type="OrthoDB" id="9807210at2"/>
<comment type="caution">
    <text evidence="5">Lacks conserved residue(s) required for the propagation of feature annotation.</text>
</comment>
<dbReference type="RefSeq" id="WP_085284613.1">
    <property type="nucleotide sequence ID" value="NZ_FOBI01000005.1"/>
</dbReference>